<evidence type="ECO:0000313" key="3">
    <source>
        <dbReference type="Proteomes" id="UP001152561"/>
    </source>
</evidence>
<accession>A0A9Q1N1L5</accession>
<gene>
    <name evidence="2" type="ORF">K7X08_038114</name>
</gene>
<organism evidence="2 3">
    <name type="scientific">Anisodus acutangulus</name>
    <dbReference type="NCBI Taxonomy" id="402998"/>
    <lineage>
        <taxon>Eukaryota</taxon>
        <taxon>Viridiplantae</taxon>
        <taxon>Streptophyta</taxon>
        <taxon>Embryophyta</taxon>
        <taxon>Tracheophyta</taxon>
        <taxon>Spermatophyta</taxon>
        <taxon>Magnoliopsida</taxon>
        <taxon>eudicotyledons</taxon>
        <taxon>Gunneridae</taxon>
        <taxon>Pentapetalae</taxon>
        <taxon>asterids</taxon>
        <taxon>lamiids</taxon>
        <taxon>Solanales</taxon>
        <taxon>Solanaceae</taxon>
        <taxon>Solanoideae</taxon>
        <taxon>Hyoscyameae</taxon>
        <taxon>Anisodus</taxon>
    </lineage>
</organism>
<feature type="region of interest" description="Disordered" evidence="1">
    <location>
        <begin position="152"/>
        <end position="183"/>
    </location>
</feature>
<name>A0A9Q1N1L5_9SOLA</name>
<reference evidence="3" key="1">
    <citation type="journal article" date="2023" name="Proc. Natl. Acad. Sci. U.S.A.">
        <title>Genomic and structural basis for evolution of tropane alkaloid biosynthesis.</title>
        <authorList>
            <person name="Wanga Y.-J."/>
            <person name="Taina T."/>
            <person name="Yua J.-Y."/>
            <person name="Lia J."/>
            <person name="Xua B."/>
            <person name="Chenc J."/>
            <person name="D'Auriad J.C."/>
            <person name="Huanga J.-P."/>
            <person name="Huanga S.-X."/>
        </authorList>
    </citation>
    <scope>NUCLEOTIDE SEQUENCE [LARGE SCALE GENOMIC DNA]</scope>
    <source>
        <strain evidence="3">cv. KIB-2019</strain>
    </source>
</reference>
<dbReference type="EMBL" id="JAJAGQ010000002">
    <property type="protein sequence ID" value="KAJ8571142.1"/>
    <property type="molecule type" value="Genomic_DNA"/>
</dbReference>
<protein>
    <submittedName>
        <fullName evidence="2">Uncharacterized protein</fullName>
    </submittedName>
</protein>
<dbReference type="AlphaFoldDB" id="A0A9Q1N1L5"/>
<evidence type="ECO:0000313" key="2">
    <source>
        <dbReference type="EMBL" id="KAJ8571142.1"/>
    </source>
</evidence>
<dbReference type="Proteomes" id="UP001152561">
    <property type="component" value="Unassembled WGS sequence"/>
</dbReference>
<sequence length="228" mass="25103">MHIHKTTYSHCYPHGKRCPFHAEEKYNQAAPASSTDLASLSDLSNMGHLTPYWHPTHASVVTSVADKVCRALGLTRSHREPISLTTNFDVSPMDTNAISTTATKVVQCNRVPENPPNPSDMTSQVSSIGSPLISKSTSTLIECWLIKTDLVESPNSSHPTDSDNGEQPRPIQPETDLDPNLCDGATTTESYSIFIDGVSALRIIVESQPLHGQQPIEIMIQTHFIWRM</sequence>
<comment type="caution">
    <text evidence="2">The sequence shown here is derived from an EMBL/GenBank/DDBJ whole genome shotgun (WGS) entry which is preliminary data.</text>
</comment>
<evidence type="ECO:0000256" key="1">
    <source>
        <dbReference type="SAM" id="MobiDB-lite"/>
    </source>
</evidence>
<keyword evidence="3" id="KW-1185">Reference proteome</keyword>
<proteinExistence type="predicted"/>